<evidence type="ECO:0000256" key="1">
    <source>
        <dbReference type="SAM" id="MobiDB-lite"/>
    </source>
</evidence>
<dbReference type="EMBL" id="KV426091">
    <property type="protein sequence ID" value="KZV88736.1"/>
    <property type="molecule type" value="Genomic_DNA"/>
</dbReference>
<evidence type="ECO:0000313" key="3">
    <source>
        <dbReference type="Proteomes" id="UP000077266"/>
    </source>
</evidence>
<dbReference type="AlphaFoldDB" id="A0A165FBQ0"/>
<protein>
    <submittedName>
        <fullName evidence="2">Uncharacterized protein</fullName>
    </submittedName>
</protein>
<reference evidence="2 3" key="1">
    <citation type="journal article" date="2016" name="Mol. Biol. Evol.">
        <title>Comparative Genomics of Early-Diverging Mushroom-Forming Fungi Provides Insights into the Origins of Lignocellulose Decay Capabilities.</title>
        <authorList>
            <person name="Nagy L.G."/>
            <person name="Riley R."/>
            <person name="Tritt A."/>
            <person name="Adam C."/>
            <person name="Daum C."/>
            <person name="Floudas D."/>
            <person name="Sun H."/>
            <person name="Yadav J.S."/>
            <person name="Pangilinan J."/>
            <person name="Larsson K.H."/>
            <person name="Matsuura K."/>
            <person name="Barry K."/>
            <person name="Labutti K."/>
            <person name="Kuo R."/>
            <person name="Ohm R.A."/>
            <person name="Bhattacharya S.S."/>
            <person name="Shirouzu T."/>
            <person name="Yoshinaga Y."/>
            <person name="Martin F.M."/>
            <person name="Grigoriev I.V."/>
            <person name="Hibbett D.S."/>
        </authorList>
    </citation>
    <scope>NUCLEOTIDE SEQUENCE [LARGE SCALE GENOMIC DNA]</scope>
    <source>
        <strain evidence="2 3">HHB12029</strain>
    </source>
</reference>
<gene>
    <name evidence="2" type="ORF">EXIGLDRAFT_772405</name>
</gene>
<sequence>MNTPPSSTESPKLRRFDPTRDKLDPGQIVVVECSVKEPILKAIKAHHATARPTASMLSFTQRLREDLVDLKARPCLVVRRSREGLMIVPLATFEDSLITDLDLHTQHFAVAVGDTRAWPPGRETLSIAPDWPDSRLKPVYALAKEILINNRRFGGLYEYWERDEKGRLLRDNRGNVIRCSDFRVEESELQKFEQLIRKIARQYRALTPGQRALYNRSWDEAEQRLQQTRADSQQPAGNSRDPKRLATPQAPGPVDAEHIHLTQTPYLDNVQSARYSFDDASTRSDDSNSFGYGSEVSIVPFQPRRMDPHMEMWLDMNVAHELAHPQHLFWDYRHLRAIERAFQKRFAMYHLANEPQTSEWLRGVVAAGERSCPKVQSMSALRRMSLQAPHSNKPLSRPVTR</sequence>
<name>A0A165FBQ0_EXIGL</name>
<feature type="region of interest" description="Disordered" evidence="1">
    <location>
        <begin position="1"/>
        <end position="21"/>
    </location>
</feature>
<dbReference type="InParanoid" id="A0A165FBQ0"/>
<feature type="region of interest" description="Disordered" evidence="1">
    <location>
        <begin position="223"/>
        <end position="255"/>
    </location>
</feature>
<feature type="compositionally biased region" description="Polar residues" evidence="1">
    <location>
        <begin position="1"/>
        <end position="10"/>
    </location>
</feature>
<feature type="region of interest" description="Disordered" evidence="1">
    <location>
        <begin position="382"/>
        <end position="401"/>
    </location>
</feature>
<keyword evidence="3" id="KW-1185">Reference proteome</keyword>
<dbReference type="Proteomes" id="UP000077266">
    <property type="component" value="Unassembled WGS sequence"/>
</dbReference>
<proteinExistence type="predicted"/>
<organism evidence="2 3">
    <name type="scientific">Exidia glandulosa HHB12029</name>
    <dbReference type="NCBI Taxonomy" id="1314781"/>
    <lineage>
        <taxon>Eukaryota</taxon>
        <taxon>Fungi</taxon>
        <taxon>Dikarya</taxon>
        <taxon>Basidiomycota</taxon>
        <taxon>Agaricomycotina</taxon>
        <taxon>Agaricomycetes</taxon>
        <taxon>Auriculariales</taxon>
        <taxon>Exidiaceae</taxon>
        <taxon>Exidia</taxon>
    </lineage>
</organism>
<feature type="compositionally biased region" description="Basic and acidic residues" evidence="1">
    <location>
        <begin position="11"/>
        <end position="21"/>
    </location>
</feature>
<accession>A0A165FBQ0</accession>
<evidence type="ECO:0000313" key="2">
    <source>
        <dbReference type="EMBL" id="KZV88736.1"/>
    </source>
</evidence>
<feature type="compositionally biased region" description="Polar residues" evidence="1">
    <location>
        <begin position="224"/>
        <end position="237"/>
    </location>
</feature>